<comment type="caution">
    <text evidence="3">The sequence shown here is derived from an EMBL/GenBank/DDBJ whole genome shotgun (WGS) entry which is preliminary data.</text>
</comment>
<dbReference type="InterPro" id="IPR041581">
    <property type="entry name" value="Glyoxalase_6"/>
</dbReference>
<gene>
    <name evidence="3" type="ORF">H9926_07950</name>
</gene>
<reference evidence="3" key="1">
    <citation type="journal article" date="2021" name="PeerJ">
        <title>Extensive microbial diversity within the chicken gut microbiome revealed by metagenomics and culture.</title>
        <authorList>
            <person name="Gilroy R."/>
            <person name="Ravi A."/>
            <person name="Getino M."/>
            <person name="Pursley I."/>
            <person name="Horton D.L."/>
            <person name="Alikhan N.F."/>
            <person name="Baker D."/>
            <person name="Gharbi K."/>
            <person name="Hall N."/>
            <person name="Watson M."/>
            <person name="Adriaenssens E.M."/>
            <person name="Foster-Nyarko E."/>
            <person name="Jarju S."/>
            <person name="Secka A."/>
            <person name="Antonio M."/>
            <person name="Oren A."/>
            <person name="Chaudhuri R.R."/>
            <person name="La Ragione R."/>
            <person name="Hildebrand F."/>
            <person name="Pallen M.J."/>
        </authorList>
    </citation>
    <scope>NUCLEOTIDE SEQUENCE</scope>
    <source>
        <strain evidence="3">ChiBcec1-1630</strain>
    </source>
</reference>
<dbReference type="PROSITE" id="PS51186">
    <property type="entry name" value="GNAT"/>
    <property type="match status" value="1"/>
</dbReference>
<dbReference type="Gene3D" id="3.10.180.10">
    <property type="entry name" value="2,3-Dihydroxybiphenyl 1,2-Dioxygenase, domain 1"/>
    <property type="match status" value="1"/>
</dbReference>
<dbReference type="InterPro" id="IPR000182">
    <property type="entry name" value="GNAT_dom"/>
</dbReference>
<evidence type="ECO:0000259" key="2">
    <source>
        <dbReference type="PROSITE" id="PS51819"/>
    </source>
</evidence>
<dbReference type="Pfam" id="PF18029">
    <property type="entry name" value="Glyoxalase_6"/>
    <property type="match status" value="1"/>
</dbReference>
<dbReference type="Pfam" id="PF00583">
    <property type="entry name" value="Acetyltransf_1"/>
    <property type="match status" value="1"/>
</dbReference>
<dbReference type="PROSITE" id="PS51819">
    <property type="entry name" value="VOC"/>
    <property type="match status" value="1"/>
</dbReference>
<dbReference type="CDD" id="cd06587">
    <property type="entry name" value="VOC"/>
    <property type="match status" value="1"/>
</dbReference>
<evidence type="ECO:0000259" key="1">
    <source>
        <dbReference type="PROSITE" id="PS51186"/>
    </source>
</evidence>
<name>A0A9D2TTB1_9FIRM</name>
<evidence type="ECO:0000313" key="3">
    <source>
        <dbReference type="EMBL" id="HJC87929.1"/>
    </source>
</evidence>
<dbReference type="PANTHER" id="PTHR35908">
    <property type="entry name" value="HYPOTHETICAL FUSION PROTEIN"/>
    <property type="match status" value="1"/>
</dbReference>
<dbReference type="PRINTS" id="PR01754">
    <property type="entry name" value="SACTRNSFRASE"/>
</dbReference>
<sequence length="318" mass="36123">MPFRIEALSEQNLSDINRANQPFEILGKVIPSLQNGRWSLKESLLPEEERYLKTYPCDEVDYTAYIGSGDRAAFLCYDGEECIGQTVLRRDWNRYAFVEDLCVAAQHRRKGAGKALMERACAWAKSQGLKGLSLETQDNNVAACRFYSAIGMELGGVNTKLYRQFDRPYSEETALFWYLEFDRQPKIRARATVGGQTAPDGSPLRVGAIVWGVKNVRRAVDFWSRALNYRLKYPASDDWAILIPKDGEGIQLSISLVSSEKAKRHHIDLFTEDQEKEVNRLLKLGATRAEWNYPPGADYVVLHDPDGNPFCVVDRKES</sequence>
<organism evidence="3 4">
    <name type="scientific">Candidatus Eisenbergiella intestinigallinarum</name>
    <dbReference type="NCBI Taxonomy" id="2838549"/>
    <lineage>
        <taxon>Bacteria</taxon>
        <taxon>Bacillati</taxon>
        <taxon>Bacillota</taxon>
        <taxon>Clostridia</taxon>
        <taxon>Lachnospirales</taxon>
        <taxon>Lachnospiraceae</taxon>
        <taxon>Eisenbergiella</taxon>
    </lineage>
</organism>
<reference evidence="3" key="2">
    <citation type="submission" date="2021-04" db="EMBL/GenBank/DDBJ databases">
        <authorList>
            <person name="Gilroy R."/>
        </authorList>
    </citation>
    <scope>NUCLEOTIDE SEQUENCE</scope>
    <source>
        <strain evidence="3">ChiBcec1-1630</strain>
    </source>
</reference>
<dbReference type="InterPro" id="IPR008125">
    <property type="entry name" value="Streptothricin_AcTrfase"/>
</dbReference>
<dbReference type="Proteomes" id="UP000823922">
    <property type="component" value="Unassembled WGS sequence"/>
</dbReference>
<keyword evidence="3" id="KW-0808">Transferase</keyword>
<keyword evidence="3" id="KW-0012">Acyltransferase</keyword>
<dbReference type="InterPro" id="IPR037523">
    <property type="entry name" value="VOC_core"/>
</dbReference>
<dbReference type="EMBL" id="DWVS01000199">
    <property type="protein sequence ID" value="HJC87929.1"/>
    <property type="molecule type" value="Genomic_DNA"/>
</dbReference>
<dbReference type="PANTHER" id="PTHR35908:SF1">
    <property type="entry name" value="CONSERVED PROTEIN"/>
    <property type="match status" value="1"/>
</dbReference>
<accession>A0A9D2TTB1</accession>
<dbReference type="EC" id="2.3.1.-" evidence="3"/>
<dbReference type="Gene3D" id="3.40.630.30">
    <property type="match status" value="1"/>
</dbReference>
<dbReference type="InterPro" id="IPR029068">
    <property type="entry name" value="Glyas_Bleomycin-R_OHBP_Dase"/>
</dbReference>
<dbReference type="CDD" id="cd04301">
    <property type="entry name" value="NAT_SF"/>
    <property type="match status" value="1"/>
</dbReference>
<proteinExistence type="predicted"/>
<dbReference type="GO" id="GO:0016747">
    <property type="term" value="F:acyltransferase activity, transferring groups other than amino-acyl groups"/>
    <property type="evidence" value="ECO:0007669"/>
    <property type="project" value="InterPro"/>
</dbReference>
<dbReference type="InterPro" id="IPR016181">
    <property type="entry name" value="Acyl_CoA_acyltransferase"/>
</dbReference>
<dbReference type="SUPFAM" id="SSF55729">
    <property type="entry name" value="Acyl-CoA N-acyltransferases (Nat)"/>
    <property type="match status" value="1"/>
</dbReference>
<feature type="domain" description="VOC" evidence="2">
    <location>
        <begin position="205"/>
        <end position="315"/>
    </location>
</feature>
<dbReference type="SUPFAM" id="SSF54593">
    <property type="entry name" value="Glyoxalase/Bleomycin resistance protein/Dihydroxybiphenyl dioxygenase"/>
    <property type="match status" value="1"/>
</dbReference>
<evidence type="ECO:0000313" key="4">
    <source>
        <dbReference type="Proteomes" id="UP000823922"/>
    </source>
</evidence>
<protein>
    <submittedName>
        <fullName evidence="3">GNAT family N-acetyltransferase</fullName>
        <ecNumber evidence="3">2.3.1.-</ecNumber>
    </submittedName>
</protein>
<dbReference type="AlphaFoldDB" id="A0A9D2TTB1"/>
<feature type="domain" description="N-acetyltransferase" evidence="1">
    <location>
        <begin position="31"/>
        <end position="182"/>
    </location>
</feature>